<dbReference type="InterPro" id="IPR003439">
    <property type="entry name" value="ABC_transporter-like_ATP-bd"/>
</dbReference>
<dbReference type="PROSITE" id="PS50893">
    <property type="entry name" value="ABC_TRANSPORTER_2"/>
    <property type="match status" value="1"/>
</dbReference>
<dbReference type="PANTHER" id="PTHR43166:SF9">
    <property type="entry name" value="GLUTAMATE_ASPARTATE IMPORT ATP-BINDING PROTEIN GLTL"/>
    <property type="match status" value="1"/>
</dbReference>
<dbReference type="Gene3D" id="3.40.50.300">
    <property type="entry name" value="P-loop containing nucleotide triphosphate hydrolases"/>
    <property type="match status" value="1"/>
</dbReference>
<dbReference type="PROSITE" id="PS00211">
    <property type="entry name" value="ABC_TRANSPORTER_1"/>
    <property type="match status" value="1"/>
</dbReference>
<dbReference type="Pfam" id="PF00005">
    <property type="entry name" value="ABC_tran"/>
    <property type="match status" value="1"/>
</dbReference>
<dbReference type="GO" id="GO:0005524">
    <property type="term" value="F:ATP binding"/>
    <property type="evidence" value="ECO:0007669"/>
    <property type="project" value="UniProtKB-KW"/>
</dbReference>
<feature type="domain" description="ABC transporter" evidence="9">
    <location>
        <begin position="19"/>
        <end position="265"/>
    </location>
</feature>
<keyword evidence="7" id="KW-0029">Amino-acid transport</keyword>
<comment type="subcellular location">
    <subcellularLocation>
        <location evidence="1">Cell membrane</location>
        <topology evidence="1">Peripheral membrane protein</topology>
    </subcellularLocation>
</comment>
<dbReference type="InterPro" id="IPR030679">
    <property type="entry name" value="ABC_ATPase_HisP-typ"/>
</dbReference>
<keyword evidence="6 10" id="KW-0067">ATP-binding</keyword>
<accession>A0A1H9SII7</accession>
<dbReference type="SMART" id="SM00382">
    <property type="entry name" value="AAA"/>
    <property type="match status" value="1"/>
</dbReference>
<keyword evidence="8" id="KW-0472">Membrane</keyword>
<evidence type="ECO:0000256" key="7">
    <source>
        <dbReference type="ARBA" id="ARBA00022970"/>
    </source>
</evidence>
<keyword evidence="5" id="KW-0547">Nucleotide-binding</keyword>
<evidence type="ECO:0000256" key="6">
    <source>
        <dbReference type="ARBA" id="ARBA00022840"/>
    </source>
</evidence>
<evidence type="ECO:0000256" key="4">
    <source>
        <dbReference type="ARBA" id="ARBA00022475"/>
    </source>
</evidence>
<protein>
    <submittedName>
        <fullName evidence="10">Polar amino acid transport system ATP-binding protein</fullName>
    </submittedName>
</protein>
<dbReference type="GO" id="GO:0005886">
    <property type="term" value="C:plasma membrane"/>
    <property type="evidence" value="ECO:0007669"/>
    <property type="project" value="UniProtKB-SubCell"/>
</dbReference>
<dbReference type="PIRSF" id="PIRSF039085">
    <property type="entry name" value="ABC_ATPase_HisP"/>
    <property type="match status" value="1"/>
</dbReference>
<dbReference type="EMBL" id="FOGZ01000013">
    <property type="protein sequence ID" value="SER84782.1"/>
    <property type="molecule type" value="Genomic_DNA"/>
</dbReference>
<keyword evidence="4" id="KW-1003">Cell membrane</keyword>
<dbReference type="CDD" id="cd03262">
    <property type="entry name" value="ABC_HisP_GlnQ"/>
    <property type="match status" value="1"/>
</dbReference>
<dbReference type="InterPro" id="IPR017871">
    <property type="entry name" value="ABC_transporter-like_CS"/>
</dbReference>
<evidence type="ECO:0000256" key="8">
    <source>
        <dbReference type="ARBA" id="ARBA00023136"/>
    </source>
</evidence>
<dbReference type="InterPro" id="IPR050086">
    <property type="entry name" value="MetN_ABC_transporter-like"/>
</dbReference>
<dbReference type="AlphaFoldDB" id="A0A1H9SII7"/>
<evidence type="ECO:0000256" key="2">
    <source>
        <dbReference type="ARBA" id="ARBA00005417"/>
    </source>
</evidence>
<gene>
    <name evidence="10" type="ORF">SAMN05443377_11368</name>
</gene>
<dbReference type="STRING" id="64702.SAMN05443377_11368"/>
<evidence type="ECO:0000256" key="5">
    <source>
        <dbReference type="ARBA" id="ARBA00022741"/>
    </source>
</evidence>
<evidence type="ECO:0000259" key="9">
    <source>
        <dbReference type="PROSITE" id="PS50893"/>
    </source>
</evidence>
<dbReference type="Proteomes" id="UP000198815">
    <property type="component" value="Unassembled WGS sequence"/>
</dbReference>
<dbReference type="GO" id="GO:0015424">
    <property type="term" value="F:ABC-type amino acid transporter activity"/>
    <property type="evidence" value="ECO:0007669"/>
    <property type="project" value="InterPro"/>
</dbReference>
<comment type="similarity">
    <text evidence="2">Belongs to the ABC transporter superfamily.</text>
</comment>
<name>A0A1H9SII7_9ACTN</name>
<keyword evidence="11" id="KW-1185">Reference proteome</keyword>
<evidence type="ECO:0000313" key="11">
    <source>
        <dbReference type="Proteomes" id="UP000198815"/>
    </source>
</evidence>
<proteinExistence type="inferred from homology"/>
<dbReference type="InterPro" id="IPR003593">
    <property type="entry name" value="AAA+_ATPase"/>
</dbReference>
<dbReference type="InterPro" id="IPR027417">
    <property type="entry name" value="P-loop_NTPase"/>
</dbReference>
<dbReference type="SUPFAM" id="SSF52540">
    <property type="entry name" value="P-loop containing nucleoside triphosphate hydrolases"/>
    <property type="match status" value="1"/>
</dbReference>
<reference evidence="10 11" key="1">
    <citation type="submission" date="2016-10" db="EMBL/GenBank/DDBJ databases">
        <authorList>
            <person name="de Groot N.N."/>
        </authorList>
    </citation>
    <scope>NUCLEOTIDE SEQUENCE [LARGE SCALE GENOMIC DNA]</scope>
    <source>
        <strain evidence="10 11">DSM 16859</strain>
    </source>
</reference>
<dbReference type="PANTHER" id="PTHR43166">
    <property type="entry name" value="AMINO ACID IMPORT ATP-BINDING PROTEIN"/>
    <property type="match status" value="1"/>
</dbReference>
<dbReference type="GO" id="GO:0016887">
    <property type="term" value="F:ATP hydrolysis activity"/>
    <property type="evidence" value="ECO:0007669"/>
    <property type="project" value="InterPro"/>
</dbReference>
<sequence length="269" mass="29230">MMREAAVLNIPQENADRVVHATGVKKVLGGKLILRGVDFDVNRGEVVVLLGPSGAGKTTLLRTLNGLESLDGGQVTISGQRIGYIETAHGAVRRAPERVLARQRRDIGFVFQHFNLYPHMTALENIWHAPVRVLKKPKSEAVEEARALLTRVGLADRADAHPSGLSGGQQQRVAIARALAMHPKLMLFDEPTSALDPEMTGEVLRVMRDLAAGGQITMIVVTHEISFARQVASRLVVMADGQVVETGTPHEILDHPSTSRTQEFLAKVA</sequence>
<evidence type="ECO:0000256" key="3">
    <source>
        <dbReference type="ARBA" id="ARBA00022448"/>
    </source>
</evidence>
<organism evidence="10 11">
    <name type="scientific">Propionibacterium cyclohexanicum</name>
    <dbReference type="NCBI Taxonomy" id="64702"/>
    <lineage>
        <taxon>Bacteria</taxon>
        <taxon>Bacillati</taxon>
        <taxon>Actinomycetota</taxon>
        <taxon>Actinomycetes</taxon>
        <taxon>Propionibacteriales</taxon>
        <taxon>Propionibacteriaceae</taxon>
        <taxon>Propionibacterium</taxon>
    </lineage>
</organism>
<evidence type="ECO:0000256" key="1">
    <source>
        <dbReference type="ARBA" id="ARBA00004202"/>
    </source>
</evidence>
<keyword evidence="3" id="KW-0813">Transport</keyword>
<evidence type="ECO:0000313" key="10">
    <source>
        <dbReference type="EMBL" id="SER84782.1"/>
    </source>
</evidence>